<name>A0A6J7TS82_9ZZZZ</name>
<dbReference type="Gene3D" id="2.60.120.1140">
    <property type="entry name" value="Protein of unknown function DUF192"/>
    <property type="match status" value="1"/>
</dbReference>
<dbReference type="InterPro" id="IPR038695">
    <property type="entry name" value="Saro_0823-like_sf"/>
</dbReference>
<evidence type="ECO:0000313" key="1">
    <source>
        <dbReference type="EMBL" id="CAB5056789.1"/>
    </source>
</evidence>
<sequence>MGAPQEFEPIWLVSKGNVLASGVRTVTRAQRRRGLMGVAVIEQPLVLQPCNWVHTIGMKATIDVAYVASNNIVIQTATMKPWRVGARIPATALIIEAAAGSFERWNLRVGDEVEVRHVER</sequence>
<gene>
    <name evidence="1" type="ORF">UFOPK4293_01556</name>
</gene>
<dbReference type="AlphaFoldDB" id="A0A6J7TS82"/>
<dbReference type="Pfam" id="PF02643">
    <property type="entry name" value="DUF192"/>
    <property type="match status" value="1"/>
</dbReference>
<organism evidence="1">
    <name type="scientific">freshwater metagenome</name>
    <dbReference type="NCBI Taxonomy" id="449393"/>
    <lineage>
        <taxon>unclassified sequences</taxon>
        <taxon>metagenomes</taxon>
        <taxon>ecological metagenomes</taxon>
    </lineage>
</organism>
<reference evidence="1" key="1">
    <citation type="submission" date="2020-05" db="EMBL/GenBank/DDBJ databases">
        <authorList>
            <person name="Chiriac C."/>
            <person name="Salcher M."/>
            <person name="Ghai R."/>
            <person name="Kavagutti S V."/>
        </authorList>
    </citation>
    <scope>NUCLEOTIDE SEQUENCE</scope>
</reference>
<protein>
    <submittedName>
        <fullName evidence="1">Unannotated protein</fullName>
    </submittedName>
</protein>
<dbReference type="EMBL" id="CAFBQH010000134">
    <property type="protein sequence ID" value="CAB5056789.1"/>
    <property type="molecule type" value="Genomic_DNA"/>
</dbReference>
<dbReference type="InterPro" id="IPR003795">
    <property type="entry name" value="DUF192"/>
</dbReference>
<proteinExistence type="predicted"/>
<accession>A0A6J7TS82</accession>